<evidence type="ECO:0000256" key="6">
    <source>
        <dbReference type="SAM" id="Phobius"/>
    </source>
</evidence>
<feature type="transmembrane region" description="Helical" evidence="6">
    <location>
        <begin position="46"/>
        <end position="79"/>
    </location>
</feature>
<evidence type="ECO:0000256" key="2">
    <source>
        <dbReference type="ARBA" id="ARBA00022475"/>
    </source>
</evidence>
<accession>A0A1H8DED3</accession>
<dbReference type="InterPro" id="IPR001851">
    <property type="entry name" value="ABC_transp_permease"/>
</dbReference>
<feature type="transmembrane region" description="Helical" evidence="6">
    <location>
        <begin position="148"/>
        <end position="174"/>
    </location>
</feature>
<reference evidence="7 8" key="1">
    <citation type="submission" date="2016-10" db="EMBL/GenBank/DDBJ databases">
        <authorList>
            <person name="de Groot N.N."/>
        </authorList>
    </citation>
    <scope>NUCLEOTIDE SEQUENCE [LARGE SCALE GENOMIC DNA]</scope>
    <source>
        <strain evidence="7 8">DSM 16213</strain>
    </source>
</reference>
<keyword evidence="2" id="KW-1003">Cell membrane</keyword>
<feature type="transmembrane region" description="Helical" evidence="6">
    <location>
        <begin position="91"/>
        <end position="113"/>
    </location>
</feature>
<evidence type="ECO:0000313" key="8">
    <source>
        <dbReference type="Proteomes" id="UP000199585"/>
    </source>
</evidence>
<protein>
    <submittedName>
        <fullName evidence="7">Nucleoside ABC transporter membrane protein</fullName>
    </submittedName>
</protein>
<organism evidence="7 8">
    <name type="scientific">Loktanella fryxellensis</name>
    <dbReference type="NCBI Taxonomy" id="245187"/>
    <lineage>
        <taxon>Bacteria</taxon>
        <taxon>Pseudomonadati</taxon>
        <taxon>Pseudomonadota</taxon>
        <taxon>Alphaproteobacteria</taxon>
        <taxon>Rhodobacterales</taxon>
        <taxon>Roseobacteraceae</taxon>
        <taxon>Loktanella</taxon>
    </lineage>
</organism>
<dbReference type="OrthoDB" id="9792579at2"/>
<sequence>MDLLTLLQLLDSTLRLATPLLLACLAGLFSERAGIFDIGLEGKMLASAFLSAAIAFTTGSVWIGLLAGVGASLLLSAIHGVASITFRGNQLISGVAINFLAAGLTVVIAQSWFAEGGRTPQLAGAARFNPITLPFANELRDVPVLGPIYYELISGHTALVYVALLIVPLSWWVLYSTRFGLRLRAVGENPAAVDTAGISVIGLRFTAVAICGVLCGLAGAYLATALQAGFTKDMSAGRGYIALAALIFAKWKPWPCLWATLLFGFLQALALRPDLITSTLGFSVQTQLLDALPYILTVVILAGFVGKAIPPRAGGEPYIKER</sequence>
<dbReference type="CDD" id="cd06580">
    <property type="entry name" value="TM_PBP1_transp_TpRbsC_like"/>
    <property type="match status" value="1"/>
</dbReference>
<feature type="transmembrane region" description="Helical" evidence="6">
    <location>
        <begin position="291"/>
        <end position="310"/>
    </location>
</feature>
<dbReference type="Proteomes" id="UP000199585">
    <property type="component" value="Unassembled WGS sequence"/>
</dbReference>
<dbReference type="EMBL" id="FOCI01000008">
    <property type="protein sequence ID" value="SEN05455.1"/>
    <property type="molecule type" value="Genomic_DNA"/>
</dbReference>
<evidence type="ECO:0000256" key="1">
    <source>
        <dbReference type="ARBA" id="ARBA00004651"/>
    </source>
</evidence>
<keyword evidence="4 6" id="KW-1133">Transmembrane helix</keyword>
<keyword evidence="8" id="KW-1185">Reference proteome</keyword>
<dbReference type="GO" id="GO:0005886">
    <property type="term" value="C:plasma membrane"/>
    <property type="evidence" value="ECO:0007669"/>
    <property type="project" value="UniProtKB-SubCell"/>
</dbReference>
<dbReference type="STRING" id="245187.SAMN04488003_108115"/>
<comment type="subcellular location">
    <subcellularLocation>
        <location evidence="1">Cell membrane</location>
        <topology evidence="1">Multi-pass membrane protein</topology>
    </subcellularLocation>
</comment>
<dbReference type="AlphaFoldDB" id="A0A1H8DED3"/>
<dbReference type="RefSeq" id="WP_089901536.1">
    <property type="nucleotide sequence ID" value="NZ_FOCI01000008.1"/>
</dbReference>
<proteinExistence type="predicted"/>
<keyword evidence="3 6" id="KW-0812">Transmembrane</keyword>
<gene>
    <name evidence="7" type="ORF">SAMN04488003_108115</name>
</gene>
<evidence type="ECO:0000256" key="3">
    <source>
        <dbReference type="ARBA" id="ARBA00022692"/>
    </source>
</evidence>
<keyword evidence="5 6" id="KW-0472">Membrane</keyword>
<dbReference type="GO" id="GO:0022857">
    <property type="term" value="F:transmembrane transporter activity"/>
    <property type="evidence" value="ECO:0007669"/>
    <property type="project" value="InterPro"/>
</dbReference>
<name>A0A1H8DED3_9RHOB</name>
<dbReference type="PANTHER" id="PTHR43370">
    <property type="entry name" value="SUGAR ABC TRANSPORTER INTEGRAL MEMBRANE PROTEIN-RELATED"/>
    <property type="match status" value="1"/>
</dbReference>
<evidence type="ECO:0000256" key="5">
    <source>
        <dbReference type="ARBA" id="ARBA00023136"/>
    </source>
</evidence>
<evidence type="ECO:0000256" key="4">
    <source>
        <dbReference type="ARBA" id="ARBA00022989"/>
    </source>
</evidence>
<dbReference type="Pfam" id="PF02653">
    <property type="entry name" value="BPD_transp_2"/>
    <property type="match status" value="1"/>
</dbReference>
<dbReference type="PANTHER" id="PTHR43370:SF1">
    <property type="entry name" value="GUANOSINE ABC TRANSPORTER PERMEASE PROTEIN NUPQ"/>
    <property type="match status" value="1"/>
</dbReference>
<evidence type="ECO:0000313" key="7">
    <source>
        <dbReference type="EMBL" id="SEN05455.1"/>
    </source>
</evidence>